<dbReference type="InterPro" id="IPR029767">
    <property type="entry name" value="WecB-like"/>
</dbReference>
<dbReference type="RefSeq" id="WP_099471266.1">
    <property type="nucleotide sequence ID" value="NZ_CP041025.1"/>
</dbReference>
<dbReference type="InterPro" id="IPR003331">
    <property type="entry name" value="UDP_GlcNAc_Epimerase_2_dom"/>
</dbReference>
<evidence type="ECO:0000256" key="1">
    <source>
        <dbReference type="ARBA" id="ARBA00023235"/>
    </source>
</evidence>
<dbReference type="FunCoup" id="A0A2G4YTL6">
    <property type="interactions" value="383"/>
</dbReference>
<proteinExistence type="inferred from homology"/>
<feature type="domain" description="UDP-N-acetylglucosamine 2-epimerase" evidence="6">
    <location>
        <begin position="26"/>
        <end position="364"/>
    </location>
</feature>
<keyword evidence="1 5" id="KW-0413">Isomerase</keyword>
<dbReference type="EMBL" id="PDEM01000009">
    <property type="protein sequence ID" value="PHZ85682.1"/>
    <property type="molecule type" value="Genomic_DNA"/>
</dbReference>
<evidence type="ECO:0000259" key="6">
    <source>
        <dbReference type="Pfam" id="PF02350"/>
    </source>
</evidence>
<dbReference type="PANTHER" id="PTHR43174:SF2">
    <property type="entry name" value="UDP-N-ACETYLGLUCOSAMINE 2-EPIMERASE"/>
    <property type="match status" value="1"/>
</dbReference>
<gene>
    <name evidence="7" type="ORF">CRD36_03060</name>
</gene>
<dbReference type="Pfam" id="PF02350">
    <property type="entry name" value="Epimerase_2"/>
    <property type="match status" value="1"/>
</dbReference>
<sequence length="372" mass="41208">MSNDSQILFCFGSRPELIKLAPVYHNLKSHFNITPRLCDTGQQKDLLADLYQELDITADIRLSVMKSGQSLDQLIATLTAQLPEVIKRLHPDLVVVQGDTASAFTAAMVAGGQNVAVAHVEAGLRTYDITSPFPEEIYRQGISKIAAWHFCPTEQARLNLLKEGHPENRIFVTGNTVIDMILRQKNTSLPILAGRDGKRPYFLITLHRRESQGEPLRNTLATLMEFAITNPAYDLVMPLHPNPATSTVVQEMLGRHDNIFLIDPLPYPKFVALMSGAFAIITDSGGIQEEAPSLNVPVIVVRTKTERPEGVENGCLRLAGTERATILQELDLLIHDKAHYKSMQTAENPFGDGHAAEKIAHHLKDIAESYHT</sequence>
<dbReference type="PANTHER" id="PTHR43174">
    <property type="entry name" value="UDP-N-ACETYLGLUCOSAMINE 2-EPIMERASE"/>
    <property type="match status" value="1"/>
</dbReference>
<comment type="similarity">
    <text evidence="3 5">Belongs to the UDP-N-acetylglucosamine 2-epimerase family.</text>
</comment>
<dbReference type="InParanoid" id="A0A2G4YTL6"/>
<keyword evidence="8" id="KW-1185">Reference proteome</keyword>
<organism evidence="7 8">
    <name type="scientific">Paremcibacter congregatus</name>
    <dbReference type="NCBI Taxonomy" id="2043170"/>
    <lineage>
        <taxon>Bacteria</taxon>
        <taxon>Pseudomonadati</taxon>
        <taxon>Pseudomonadota</taxon>
        <taxon>Alphaproteobacteria</taxon>
        <taxon>Emcibacterales</taxon>
        <taxon>Emcibacteraceae</taxon>
        <taxon>Paremcibacter</taxon>
    </lineage>
</organism>
<dbReference type="NCBIfam" id="TIGR00236">
    <property type="entry name" value="wecB"/>
    <property type="match status" value="1"/>
</dbReference>
<protein>
    <recommendedName>
        <fullName evidence="4">UDP-N-acetylglucosamine 2-epimerase (non-hydrolyzing)</fullName>
        <ecNumber evidence="4">5.1.3.14</ecNumber>
    </recommendedName>
</protein>
<evidence type="ECO:0000256" key="2">
    <source>
        <dbReference type="ARBA" id="ARBA00036080"/>
    </source>
</evidence>
<evidence type="ECO:0000256" key="4">
    <source>
        <dbReference type="ARBA" id="ARBA00038858"/>
    </source>
</evidence>
<dbReference type="Gene3D" id="3.40.50.2000">
    <property type="entry name" value="Glycogen Phosphorylase B"/>
    <property type="match status" value="2"/>
</dbReference>
<evidence type="ECO:0000256" key="5">
    <source>
        <dbReference type="RuleBase" id="RU003513"/>
    </source>
</evidence>
<comment type="caution">
    <text evidence="7">The sequence shown here is derived from an EMBL/GenBank/DDBJ whole genome shotgun (WGS) entry which is preliminary data.</text>
</comment>
<dbReference type="EC" id="5.1.3.14" evidence="4"/>
<reference evidence="7 8" key="1">
    <citation type="submission" date="2017-10" db="EMBL/GenBank/DDBJ databases">
        <title>Frigbacter circumglobatus gen. nov. sp. nov., isolated from sediment cultured in situ.</title>
        <authorList>
            <person name="Zhao Z."/>
        </authorList>
    </citation>
    <scope>NUCLEOTIDE SEQUENCE [LARGE SCALE GENOMIC DNA]</scope>
    <source>
        <strain evidence="7 8">ZYL</strain>
    </source>
</reference>
<evidence type="ECO:0000256" key="3">
    <source>
        <dbReference type="ARBA" id="ARBA00038209"/>
    </source>
</evidence>
<dbReference type="OrthoDB" id="9803238at2"/>
<dbReference type="AlphaFoldDB" id="A0A2G4YTL6"/>
<comment type="catalytic activity">
    <reaction evidence="2">
        <text>UDP-N-acetyl-alpha-D-glucosamine = UDP-N-acetyl-alpha-D-mannosamine</text>
        <dbReference type="Rhea" id="RHEA:17213"/>
        <dbReference type="ChEBI" id="CHEBI:57705"/>
        <dbReference type="ChEBI" id="CHEBI:68623"/>
        <dbReference type="EC" id="5.1.3.14"/>
    </reaction>
</comment>
<evidence type="ECO:0000313" key="7">
    <source>
        <dbReference type="EMBL" id="PHZ85682.1"/>
    </source>
</evidence>
<accession>A0A2G4YTL6</accession>
<evidence type="ECO:0000313" key="8">
    <source>
        <dbReference type="Proteomes" id="UP000229730"/>
    </source>
</evidence>
<dbReference type="Proteomes" id="UP000229730">
    <property type="component" value="Unassembled WGS sequence"/>
</dbReference>
<name>A0A2G4YTL6_9PROT</name>
<dbReference type="GO" id="GO:0008761">
    <property type="term" value="F:UDP-N-acetylglucosamine 2-epimerase activity"/>
    <property type="evidence" value="ECO:0007669"/>
    <property type="project" value="UniProtKB-EC"/>
</dbReference>
<dbReference type="SUPFAM" id="SSF53756">
    <property type="entry name" value="UDP-Glycosyltransferase/glycogen phosphorylase"/>
    <property type="match status" value="1"/>
</dbReference>
<dbReference type="CDD" id="cd03786">
    <property type="entry name" value="GTB_UDP-GlcNAc_2-Epimerase"/>
    <property type="match status" value="1"/>
</dbReference>